<protein>
    <recommendedName>
        <fullName evidence="2">ENTH domain-containing protein</fullName>
    </recommendedName>
</protein>
<feature type="compositionally biased region" description="Low complexity" evidence="1">
    <location>
        <begin position="276"/>
        <end position="301"/>
    </location>
</feature>
<evidence type="ECO:0000313" key="3">
    <source>
        <dbReference type="EMBL" id="KAG8463815.1"/>
    </source>
</evidence>
<feature type="compositionally biased region" description="Low complexity" evidence="1">
    <location>
        <begin position="172"/>
        <end position="194"/>
    </location>
</feature>
<dbReference type="OrthoDB" id="10475733at2759"/>
<evidence type="ECO:0000256" key="1">
    <source>
        <dbReference type="SAM" id="MobiDB-lite"/>
    </source>
</evidence>
<name>A0A8J5XIE3_DIALT</name>
<keyword evidence="4" id="KW-1185">Reference proteome</keyword>
<reference evidence="3" key="1">
    <citation type="submission" date="2021-05" db="EMBL/GenBank/DDBJ databases">
        <title>The genome of the haptophyte Pavlova lutheri (Diacronema luteri, Pavlovales) - a model for lipid biosynthesis in eukaryotic algae.</title>
        <authorList>
            <person name="Hulatt C.J."/>
            <person name="Posewitz M.C."/>
        </authorList>
    </citation>
    <scope>NUCLEOTIDE SEQUENCE</scope>
    <source>
        <strain evidence="3">NIVA-4/92</strain>
    </source>
</reference>
<dbReference type="Gene3D" id="1.25.40.90">
    <property type="match status" value="1"/>
</dbReference>
<evidence type="ECO:0000313" key="4">
    <source>
        <dbReference type="Proteomes" id="UP000751190"/>
    </source>
</evidence>
<gene>
    <name evidence="3" type="ORF">KFE25_004088</name>
</gene>
<feature type="region of interest" description="Disordered" evidence="1">
    <location>
        <begin position="233"/>
        <end position="301"/>
    </location>
</feature>
<feature type="domain" description="ENTH" evidence="2">
    <location>
        <begin position="36"/>
        <end position="156"/>
    </location>
</feature>
<comment type="caution">
    <text evidence="3">The sequence shown here is derived from an EMBL/GenBank/DDBJ whole genome shotgun (WGS) entry which is preliminary data.</text>
</comment>
<dbReference type="InterPro" id="IPR013809">
    <property type="entry name" value="ENTH"/>
</dbReference>
<dbReference type="AlphaFoldDB" id="A0A8J5XIE3"/>
<feature type="compositionally biased region" description="Low complexity" evidence="1">
    <location>
        <begin position="243"/>
        <end position="255"/>
    </location>
</feature>
<dbReference type="Pfam" id="PF01417">
    <property type="entry name" value="ENTH"/>
    <property type="match status" value="1"/>
</dbReference>
<evidence type="ECO:0000259" key="2">
    <source>
        <dbReference type="Pfam" id="PF01417"/>
    </source>
</evidence>
<sequence length="301" mass="32721">MPQIPSKFIPKTIREKVGSAEFKAKIREVKNKVLDYTEAEMLVREATCNSTEPVNPVLCRGVVKYVRTPDWPPIVAIISKRLGSKNANHPLKVMQLIEILLNETTGPEHEAVWRDIVIQNQSKLEELRHFEKVVDRVDAGVKVRPLAVELMKRIRAEQHKRDDASLGLPSGSTPQPTATGASASAAAASAQPGSHAVSPPTQPTIAHAQPAAALKPPPAAAAGGANLLDFDLLSLDAPPQPQPQAQQQPLPQQQPMHGGPIWGGQQPHMQPPQPQQPQWGAPQPQQQQWGQPQPMGSNPFQ</sequence>
<dbReference type="EMBL" id="JAGTXO010000015">
    <property type="protein sequence ID" value="KAG8463815.1"/>
    <property type="molecule type" value="Genomic_DNA"/>
</dbReference>
<organism evidence="3 4">
    <name type="scientific">Diacronema lutheri</name>
    <name type="common">Unicellular marine alga</name>
    <name type="synonym">Monochrysis lutheri</name>
    <dbReference type="NCBI Taxonomy" id="2081491"/>
    <lineage>
        <taxon>Eukaryota</taxon>
        <taxon>Haptista</taxon>
        <taxon>Haptophyta</taxon>
        <taxon>Pavlovophyceae</taxon>
        <taxon>Pavlovales</taxon>
        <taxon>Pavlovaceae</taxon>
        <taxon>Diacronema</taxon>
    </lineage>
</organism>
<dbReference type="SUPFAM" id="SSF48464">
    <property type="entry name" value="ENTH/VHS domain"/>
    <property type="match status" value="1"/>
</dbReference>
<accession>A0A8J5XIE3</accession>
<dbReference type="InterPro" id="IPR008942">
    <property type="entry name" value="ENTH_VHS"/>
</dbReference>
<feature type="region of interest" description="Disordered" evidence="1">
    <location>
        <begin position="158"/>
        <end position="203"/>
    </location>
</feature>
<dbReference type="Proteomes" id="UP000751190">
    <property type="component" value="Unassembled WGS sequence"/>
</dbReference>
<proteinExistence type="predicted"/>